<feature type="domain" description="HNH nuclease" evidence="2">
    <location>
        <begin position="321"/>
        <end position="372"/>
    </location>
</feature>
<sequence>MFDTLLNAERRRAAAALDAMHAASRQENAAGAARLSAIADLYELRSPEDDVDKLNWVIDGYSGLVAEVAAAQGVSQRRAKAQVKLAIALRERLPAVAAVYASGAVDRRLVGTVVARTDLVDDPGRMAVIDAQLAAKIARWARHSGPEQQRRIDGVIARTDPAGVRAPRPAVDNRRVDIDPRPGGMADVWASVRAEVAAALDAALDVLADGVCRGDPRTKTQRRADALGALALGRPLACLCGQDDCPATATAGGTPVAGKFVIHLIAEQATLTGDPHTPALLPAHGLVPAEQITDLVAAGATIKEILIPLPQAESRYRPSTALAEFIGCRDLTCRFPGCDTPAEHCDVDHTIPWPAGPTHPSNLKLLCRFHHLLKTFHAGWSDIQAPDGTVVWTTPTGHSYTTTPHGAHWFPALGAPTGTPELQPPHAALGRELKMPRRTHTRTQEHAARVHAERTENQARIDQRKEQRRSRS</sequence>
<feature type="region of interest" description="Disordered" evidence="1">
    <location>
        <begin position="435"/>
        <end position="472"/>
    </location>
</feature>
<gene>
    <name evidence="3" type="ORF">HZU40_13145</name>
</gene>
<protein>
    <submittedName>
        <fullName evidence="3">DUF222 domain-containing protein</fullName>
    </submittedName>
</protein>
<dbReference type="InterPro" id="IPR003615">
    <property type="entry name" value="HNH_nuc"/>
</dbReference>
<dbReference type="AlphaFoldDB" id="A0A7G8PL77"/>
<evidence type="ECO:0000256" key="1">
    <source>
        <dbReference type="SAM" id="MobiDB-lite"/>
    </source>
</evidence>
<feature type="compositionally biased region" description="Basic and acidic residues" evidence="1">
    <location>
        <begin position="442"/>
        <end position="465"/>
    </location>
</feature>
<dbReference type="SMART" id="SM00507">
    <property type="entry name" value="HNHc"/>
    <property type="match status" value="1"/>
</dbReference>
<dbReference type="Proteomes" id="UP000515498">
    <property type="component" value="Chromosome"/>
</dbReference>
<dbReference type="Pfam" id="PF02720">
    <property type="entry name" value="DUF222"/>
    <property type="match status" value="1"/>
</dbReference>
<dbReference type="CDD" id="cd00085">
    <property type="entry name" value="HNHc"/>
    <property type="match status" value="1"/>
</dbReference>
<evidence type="ECO:0000313" key="3">
    <source>
        <dbReference type="EMBL" id="QNJ95093.1"/>
    </source>
</evidence>
<evidence type="ECO:0000313" key="4">
    <source>
        <dbReference type="Proteomes" id="UP000515498"/>
    </source>
</evidence>
<name>A0A7G8PL77_9MYCO</name>
<proteinExistence type="predicted"/>
<dbReference type="KEGG" id="mflu:HZU40_13145"/>
<reference evidence="3 4" key="1">
    <citation type="submission" date="2020-07" db="EMBL/GenBank/DDBJ databases">
        <title>Draft genome sequence of four isobutane-metabolizing strains capable of cometabolically degrading diverse ether contaminants.</title>
        <authorList>
            <person name="Chen W."/>
            <person name="Faulkner N."/>
            <person name="Smith C."/>
            <person name="Hyman M."/>
        </authorList>
    </citation>
    <scope>NUCLEOTIDE SEQUENCE [LARGE SCALE GENOMIC DNA]</scope>
    <source>
        <strain evidence="3 4">2A</strain>
    </source>
</reference>
<accession>A0A7G8PL77</accession>
<dbReference type="EMBL" id="CP059894">
    <property type="protein sequence ID" value="QNJ95093.1"/>
    <property type="molecule type" value="Genomic_DNA"/>
</dbReference>
<organism evidence="3 4">
    <name type="scientific">Mycolicibacterium fluoranthenivorans</name>
    <dbReference type="NCBI Taxonomy" id="258505"/>
    <lineage>
        <taxon>Bacteria</taxon>
        <taxon>Bacillati</taxon>
        <taxon>Actinomycetota</taxon>
        <taxon>Actinomycetes</taxon>
        <taxon>Mycobacteriales</taxon>
        <taxon>Mycobacteriaceae</taxon>
        <taxon>Mycolicibacterium</taxon>
    </lineage>
</organism>
<evidence type="ECO:0000259" key="2">
    <source>
        <dbReference type="SMART" id="SM00507"/>
    </source>
</evidence>
<dbReference type="RefSeq" id="WP_187098639.1">
    <property type="nucleotide sequence ID" value="NZ_CP059894.1"/>
</dbReference>
<dbReference type="InterPro" id="IPR003870">
    <property type="entry name" value="DUF222"/>
</dbReference>